<reference evidence="2 3" key="1">
    <citation type="submission" date="2020-08" db="EMBL/GenBank/DDBJ databases">
        <title>Genomic Encyclopedia of Type Strains, Phase IV (KMG-IV): sequencing the most valuable type-strain genomes for metagenomic binning, comparative biology and taxonomic classification.</title>
        <authorList>
            <person name="Goeker M."/>
        </authorList>
    </citation>
    <scope>NUCLEOTIDE SEQUENCE [LARGE SCALE GENOMIC DNA]</scope>
    <source>
        <strain evidence="2 3">DSM 27057</strain>
    </source>
</reference>
<dbReference type="SUPFAM" id="SSF50129">
    <property type="entry name" value="GroES-like"/>
    <property type="match status" value="1"/>
</dbReference>
<dbReference type="Pfam" id="PF00107">
    <property type="entry name" value="ADH_zinc_N"/>
    <property type="match status" value="1"/>
</dbReference>
<dbReference type="InterPro" id="IPR036291">
    <property type="entry name" value="NAD(P)-bd_dom_sf"/>
</dbReference>
<dbReference type="InterPro" id="IPR011032">
    <property type="entry name" value="GroES-like_sf"/>
</dbReference>
<dbReference type="InterPro" id="IPR020843">
    <property type="entry name" value="ER"/>
</dbReference>
<dbReference type="InterPro" id="IPR051397">
    <property type="entry name" value="Zn-ADH-like_protein"/>
</dbReference>
<evidence type="ECO:0000313" key="3">
    <source>
        <dbReference type="Proteomes" id="UP000548867"/>
    </source>
</evidence>
<accession>A0A7W6CCW5</accession>
<organism evidence="2 3">
    <name type="scientific">Novosphingobium sediminicola</name>
    <dbReference type="NCBI Taxonomy" id="563162"/>
    <lineage>
        <taxon>Bacteria</taxon>
        <taxon>Pseudomonadati</taxon>
        <taxon>Pseudomonadota</taxon>
        <taxon>Alphaproteobacteria</taxon>
        <taxon>Sphingomonadales</taxon>
        <taxon>Sphingomonadaceae</taxon>
        <taxon>Novosphingobium</taxon>
    </lineage>
</organism>
<protein>
    <recommendedName>
        <fullName evidence="1">Enoyl reductase (ER) domain-containing protein</fullName>
    </recommendedName>
</protein>
<dbReference type="SUPFAM" id="SSF51735">
    <property type="entry name" value="NAD(P)-binding Rossmann-fold domains"/>
    <property type="match status" value="1"/>
</dbReference>
<dbReference type="EMBL" id="JACIDX010000003">
    <property type="protein sequence ID" value="MBB3954211.1"/>
    <property type="molecule type" value="Genomic_DNA"/>
</dbReference>
<dbReference type="RefSeq" id="WP_343058996.1">
    <property type="nucleotide sequence ID" value="NZ_JACIDX010000003.1"/>
</dbReference>
<dbReference type="GO" id="GO:0016491">
    <property type="term" value="F:oxidoreductase activity"/>
    <property type="evidence" value="ECO:0007669"/>
    <property type="project" value="InterPro"/>
</dbReference>
<dbReference type="AlphaFoldDB" id="A0A7W6CCW5"/>
<gene>
    <name evidence="2" type="ORF">GGR38_001138</name>
</gene>
<dbReference type="PANTHER" id="PTHR43677">
    <property type="entry name" value="SHORT-CHAIN DEHYDROGENASE/REDUCTASE"/>
    <property type="match status" value="1"/>
</dbReference>
<dbReference type="Pfam" id="PF08240">
    <property type="entry name" value="ADH_N"/>
    <property type="match status" value="1"/>
</dbReference>
<keyword evidence="3" id="KW-1185">Reference proteome</keyword>
<evidence type="ECO:0000259" key="1">
    <source>
        <dbReference type="SMART" id="SM00829"/>
    </source>
</evidence>
<dbReference type="Proteomes" id="UP000548867">
    <property type="component" value="Unassembled WGS sequence"/>
</dbReference>
<dbReference type="PANTHER" id="PTHR43677:SF3">
    <property type="entry name" value="PROSTAGLANDIN REDUCTASE 3"/>
    <property type="match status" value="1"/>
</dbReference>
<sequence>MSTSGLNTYCAIRLETIAPSFREGCVIRELPLSDPAPGELRVRNLYCGINGIFDTQIARDAVDYVKIALPTYTGVEALGVVEAVGEGVADFAPGDAVVTTRFTGGYREANIAPAANFLKVPSADPDWLALCSTGVSAMVALDVIGQLQPGETVAISAAAGGLGHFLVQIAAARGCHVVAVCGGAQKAAFVRSLGATRVIDYRAEDVAMVLGSEYPNAIDVAVDTVSGAIFDAFLANLANHGRLVVGGAAADLNGVPEIISGPRIANAIYYKGASVRGFMNGLLTPHWPEAREKLFALYAEGKVKVHFDTPRFSGLEGIYDAVERLLSGASSGKVIVDLGGAA</sequence>
<name>A0A7W6CCW5_9SPHN</name>
<dbReference type="Gene3D" id="3.90.180.10">
    <property type="entry name" value="Medium-chain alcohol dehydrogenases, catalytic domain"/>
    <property type="match status" value="1"/>
</dbReference>
<comment type="caution">
    <text evidence="2">The sequence shown here is derived from an EMBL/GenBank/DDBJ whole genome shotgun (WGS) entry which is preliminary data.</text>
</comment>
<dbReference type="InterPro" id="IPR013154">
    <property type="entry name" value="ADH-like_N"/>
</dbReference>
<feature type="domain" description="Enoyl reductase (ER)" evidence="1">
    <location>
        <begin position="24"/>
        <end position="336"/>
    </location>
</feature>
<dbReference type="Gene3D" id="3.40.50.720">
    <property type="entry name" value="NAD(P)-binding Rossmann-like Domain"/>
    <property type="match status" value="1"/>
</dbReference>
<dbReference type="SMART" id="SM00829">
    <property type="entry name" value="PKS_ER"/>
    <property type="match status" value="1"/>
</dbReference>
<evidence type="ECO:0000313" key="2">
    <source>
        <dbReference type="EMBL" id="MBB3954211.1"/>
    </source>
</evidence>
<proteinExistence type="predicted"/>
<dbReference type="InterPro" id="IPR013149">
    <property type="entry name" value="ADH-like_C"/>
</dbReference>